<feature type="compositionally biased region" description="Acidic residues" evidence="16">
    <location>
        <begin position="489"/>
        <end position="505"/>
    </location>
</feature>
<keyword evidence="11" id="KW-0995">Kinetochore</keyword>
<reference evidence="17 18" key="1">
    <citation type="journal article" date="2015" name="Fungal Genet. Biol.">
        <title>Evolution of novel wood decay mechanisms in Agaricales revealed by the genome sequences of Fistulina hepatica and Cylindrobasidium torrendii.</title>
        <authorList>
            <person name="Floudas D."/>
            <person name="Held B.W."/>
            <person name="Riley R."/>
            <person name="Nagy L.G."/>
            <person name="Koehler G."/>
            <person name="Ransdell A.S."/>
            <person name="Younus H."/>
            <person name="Chow J."/>
            <person name="Chiniquy J."/>
            <person name="Lipzen A."/>
            <person name="Tritt A."/>
            <person name="Sun H."/>
            <person name="Haridas S."/>
            <person name="LaButti K."/>
            <person name="Ohm R.A."/>
            <person name="Kues U."/>
            <person name="Blanchette R.A."/>
            <person name="Grigoriev I.V."/>
            <person name="Minto R.E."/>
            <person name="Hibbett D.S."/>
        </authorList>
    </citation>
    <scope>NUCLEOTIDE SEQUENCE [LARGE SCALE GENOMIC DNA]</scope>
    <source>
        <strain evidence="17 18">FP15055 ss-10</strain>
    </source>
</reference>
<evidence type="ECO:0000256" key="10">
    <source>
        <dbReference type="ARBA" id="ARBA00022776"/>
    </source>
</evidence>
<dbReference type="AlphaFoldDB" id="A0A0D7AWT7"/>
<dbReference type="PANTHER" id="PTHR28200:SF1">
    <property type="entry name" value="DASH COMPLEX SUBUNIT ASK1"/>
    <property type="match status" value="1"/>
</dbReference>
<evidence type="ECO:0000256" key="13">
    <source>
        <dbReference type="ARBA" id="ARBA00023242"/>
    </source>
</evidence>
<evidence type="ECO:0000256" key="8">
    <source>
        <dbReference type="ARBA" id="ARBA00022618"/>
    </source>
</evidence>
<keyword evidence="18" id="KW-1185">Reference proteome</keyword>
<keyword evidence="15" id="KW-0137">Centromere</keyword>
<evidence type="ECO:0000256" key="5">
    <source>
        <dbReference type="ARBA" id="ARBA00014520"/>
    </source>
</evidence>
<evidence type="ECO:0000256" key="14">
    <source>
        <dbReference type="ARBA" id="ARBA00023306"/>
    </source>
</evidence>
<feature type="region of interest" description="Disordered" evidence="16">
    <location>
        <begin position="101"/>
        <end position="182"/>
    </location>
</feature>
<accession>A0A0D7AWT7</accession>
<evidence type="ECO:0000256" key="6">
    <source>
        <dbReference type="ARBA" id="ARBA00022454"/>
    </source>
</evidence>
<comment type="subcellular location">
    <subcellularLocation>
        <location evidence="3">Chromosome</location>
        <location evidence="3">Centromere</location>
        <location evidence="3">Kinetochore</location>
    </subcellularLocation>
    <subcellularLocation>
        <location evidence="2">Cytoplasm</location>
        <location evidence="2">Cytoskeleton</location>
        <location evidence="2">Spindle</location>
    </subcellularLocation>
    <subcellularLocation>
        <location evidence="1">Nucleus</location>
    </subcellularLocation>
</comment>
<evidence type="ECO:0000256" key="4">
    <source>
        <dbReference type="ARBA" id="ARBA00010731"/>
    </source>
</evidence>
<protein>
    <recommendedName>
        <fullName evidence="5">DASH complex subunit ASK1</fullName>
    </recommendedName>
</protein>
<feature type="compositionally biased region" description="Polar residues" evidence="16">
    <location>
        <begin position="159"/>
        <end position="182"/>
    </location>
</feature>
<evidence type="ECO:0000256" key="12">
    <source>
        <dbReference type="ARBA" id="ARBA00023212"/>
    </source>
</evidence>
<dbReference type="STRING" id="1314674.A0A0D7AWT7"/>
<feature type="compositionally biased region" description="Acidic residues" evidence="16">
    <location>
        <begin position="561"/>
        <end position="576"/>
    </location>
</feature>
<evidence type="ECO:0000256" key="11">
    <source>
        <dbReference type="ARBA" id="ARBA00022838"/>
    </source>
</evidence>
<dbReference type="GO" id="GO:0042729">
    <property type="term" value="C:DASH complex"/>
    <property type="evidence" value="ECO:0007669"/>
    <property type="project" value="InterPro"/>
</dbReference>
<dbReference type="GO" id="GO:0051301">
    <property type="term" value="P:cell division"/>
    <property type="evidence" value="ECO:0007669"/>
    <property type="project" value="UniProtKB-KW"/>
</dbReference>
<dbReference type="EMBL" id="KN880798">
    <property type="protein sequence ID" value="KIY62314.1"/>
    <property type="molecule type" value="Genomic_DNA"/>
</dbReference>
<dbReference type="Proteomes" id="UP000054007">
    <property type="component" value="Unassembled WGS sequence"/>
</dbReference>
<feature type="compositionally biased region" description="Low complexity" evidence="16">
    <location>
        <begin position="128"/>
        <end position="140"/>
    </location>
</feature>
<dbReference type="PANTHER" id="PTHR28200">
    <property type="entry name" value="DASH COMPLEX SUBUNIT ASK1"/>
    <property type="match status" value="1"/>
</dbReference>
<feature type="compositionally biased region" description="Low complexity" evidence="16">
    <location>
        <begin position="377"/>
        <end position="388"/>
    </location>
</feature>
<comment type="similarity">
    <text evidence="4">Belongs to the DASH complex ASK1 family.</text>
</comment>
<keyword evidence="6" id="KW-0158">Chromosome</keyword>
<evidence type="ECO:0000256" key="9">
    <source>
        <dbReference type="ARBA" id="ARBA00022701"/>
    </source>
</evidence>
<dbReference type="GO" id="GO:0008608">
    <property type="term" value="P:attachment of spindle microtubules to kinetochore"/>
    <property type="evidence" value="ECO:0007669"/>
    <property type="project" value="InterPro"/>
</dbReference>
<keyword evidence="10" id="KW-0498">Mitosis</keyword>
<keyword evidence="14" id="KW-0131">Cell cycle</keyword>
<keyword evidence="12" id="KW-0206">Cytoskeleton</keyword>
<name>A0A0D7AWT7_9AGAR</name>
<gene>
    <name evidence="17" type="ORF">CYLTODRAFT_447277</name>
</gene>
<dbReference type="InterPro" id="IPR013964">
    <property type="entry name" value="DASH_Ask1"/>
</dbReference>
<organism evidence="17 18">
    <name type="scientific">Cylindrobasidium torrendii FP15055 ss-10</name>
    <dbReference type="NCBI Taxonomy" id="1314674"/>
    <lineage>
        <taxon>Eukaryota</taxon>
        <taxon>Fungi</taxon>
        <taxon>Dikarya</taxon>
        <taxon>Basidiomycota</taxon>
        <taxon>Agaricomycotina</taxon>
        <taxon>Agaricomycetes</taxon>
        <taxon>Agaricomycetidae</taxon>
        <taxon>Agaricales</taxon>
        <taxon>Marasmiineae</taxon>
        <taxon>Physalacriaceae</taxon>
        <taxon>Cylindrobasidium</taxon>
    </lineage>
</organism>
<dbReference type="GO" id="GO:0072686">
    <property type="term" value="C:mitotic spindle"/>
    <property type="evidence" value="ECO:0007669"/>
    <property type="project" value="InterPro"/>
</dbReference>
<feature type="compositionally biased region" description="Basic and acidic residues" evidence="16">
    <location>
        <begin position="141"/>
        <end position="150"/>
    </location>
</feature>
<dbReference type="GO" id="GO:0005874">
    <property type="term" value="C:microtubule"/>
    <property type="evidence" value="ECO:0007669"/>
    <property type="project" value="UniProtKB-KW"/>
</dbReference>
<evidence type="ECO:0000256" key="15">
    <source>
        <dbReference type="ARBA" id="ARBA00023328"/>
    </source>
</evidence>
<dbReference type="Pfam" id="PF08655">
    <property type="entry name" value="DASH_Ask1"/>
    <property type="match status" value="1"/>
</dbReference>
<feature type="region of interest" description="Disordered" evidence="16">
    <location>
        <begin position="198"/>
        <end position="581"/>
    </location>
</feature>
<feature type="compositionally biased region" description="Acidic residues" evidence="16">
    <location>
        <begin position="315"/>
        <end position="326"/>
    </location>
</feature>
<keyword evidence="8" id="KW-0132">Cell division</keyword>
<evidence type="ECO:0000256" key="16">
    <source>
        <dbReference type="SAM" id="MobiDB-lite"/>
    </source>
</evidence>
<evidence type="ECO:0000256" key="1">
    <source>
        <dbReference type="ARBA" id="ARBA00004123"/>
    </source>
</evidence>
<keyword evidence="13" id="KW-0539">Nucleus</keyword>
<proteinExistence type="inferred from homology"/>
<dbReference type="OrthoDB" id="5573898at2759"/>
<evidence type="ECO:0000256" key="7">
    <source>
        <dbReference type="ARBA" id="ARBA00022490"/>
    </source>
</evidence>
<feature type="compositionally biased region" description="Pro residues" evidence="16">
    <location>
        <begin position="265"/>
        <end position="278"/>
    </location>
</feature>
<keyword evidence="9" id="KW-0493">Microtubule</keyword>
<feature type="compositionally biased region" description="Acidic residues" evidence="16">
    <location>
        <begin position="541"/>
        <end position="550"/>
    </location>
</feature>
<evidence type="ECO:0000256" key="2">
    <source>
        <dbReference type="ARBA" id="ARBA00004186"/>
    </source>
</evidence>
<evidence type="ECO:0000313" key="18">
    <source>
        <dbReference type="Proteomes" id="UP000054007"/>
    </source>
</evidence>
<evidence type="ECO:0000313" key="17">
    <source>
        <dbReference type="EMBL" id="KIY62314.1"/>
    </source>
</evidence>
<sequence length="630" mass="68701">MPDNRPPIKENPPRWIPCADPTSISIPGLDESASVNDQINQIDQMITIKLQNVDENFVKINSILTNQILPAFKRYAVATEPVRNAAEFWRTFYEHAAQVKLPTADEYPEDDTTQTTEEAQAPEDEVDSPFSSSSHAGPSHAFEESFRSDDSSFAPANAAVSSTPAAQRTMYANQTSDSSASWSLEPRMAELGREIQQLSMDEPQEDEDTSIFGSPVYDQTIRSSDPRNKGKTKAQPEQLLRSVLKKKTLDVPPSTGRSTAKFRSPVPPSLNPYLPPGTAPRDWTGVVDLKDPNVRTPKRGYGSPRKPRITTPAKEEEDDDSDDEDPFGLPPGMSPPRMFAPLVPVHQPKLTRTSEDQFSARLTKELVSGGHQPRYDSSASTIAHSSPSLTRRWGSDADDTTGTSNSVLGEPELRGHYSRDSPSTGSEVQRRLGLATTPALRLKPKVAKGPIAQPTFSAPAPVFQPPGMMLSSDGYGEPMLGVPSTPNMGDDDDVDDDFFEDDEELNSTAHPSDAFNLLMSAGRIQGEDEEDDSFGSGNSDSFDDDDDDGDVGPIFATDIAADGDDWNDDDSFDDVDQAPPTETLFGVAPAQREALGARDLVMHGRVFEDHTTGLTEQYGVPETPTPYPGR</sequence>
<evidence type="ECO:0000256" key="3">
    <source>
        <dbReference type="ARBA" id="ARBA00004629"/>
    </source>
</evidence>
<dbReference type="GO" id="GO:0044732">
    <property type="term" value="C:mitotic spindle pole body"/>
    <property type="evidence" value="ECO:0007669"/>
    <property type="project" value="TreeGrafter"/>
</dbReference>
<keyword evidence="7" id="KW-0963">Cytoplasm</keyword>